<feature type="signal peptide" evidence="1">
    <location>
        <begin position="1"/>
        <end position="15"/>
    </location>
</feature>
<feature type="chain" id="PRO_5034508212" evidence="1">
    <location>
        <begin position="16"/>
        <end position="157"/>
    </location>
</feature>
<dbReference type="EMBL" id="HBUF01592212">
    <property type="protein sequence ID" value="CAG6773716.1"/>
    <property type="molecule type" value="Transcribed_RNA"/>
</dbReference>
<dbReference type="AlphaFoldDB" id="A0A8D9AYE8"/>
<evidence type="ECO:0000313" key="2">
    <source>
        <dbReference type="EMBL" id="CAG6773716.1"/>
    </source>
</evidence>
<accession>A0A8D9AYE8</accession>
<proteinExistence type="predicted"/>
<protein>
    <submittedName>
        <fullName evidence="2">Uncharacterized protein</fullName>
    </submittedName>
</protein>
<sequence length="157" mass="17701">MVLVFWARSFGLVSSFDFDNFFFCTDGFAYWLWSSFCDSFVVNKYLYAKQAVPMAVVLQGVSGVSPVLSIPSNLHQKWNKSITVSMKREKKKAAIKSALFKGENPPSKVLYSKEKSLHQKCFIQGEKASIISALFKGENPPSKVLYSRGEKSLHQTL</sequence>
<organism evidence="2">
    <name type="scientific">Cacopsylla melanoneura</name>
    <dbReference type="NCBI Taxonomy" id="428564"/>
    <lineage>
        <taxon>Eukaryota</taxon>
        <taxon>Metazoa</taxon>
        <taxon>Ecdysozoa</taxon>
        <taxon>Arthropoda</taxon>
        <taxon>Hexapoda</taxon>
        <taxon>Insecta</taxon>
        <taxon>Pterygota</taxon>
        <taxon>Neoptera</taxon>
        <taxon>Paraneoptera</taxon>
        <taxon>Hemiptera</taxon>
        <taxon>Sternorrhyncha</taxon>
        <taxon>Psylloidea</taxon>
        <taxon>Psyllidae</taxon>
        <taxon>Psyllinae</taxon>
        <taxon>Cacopsylla</taxon>
    </lineage>
</organism>
<keyword evidence="1" id="KW-0732">Signal</keyword>
<reference evidence="2" key="1">
    <citation type="submission" date="2021-05" db="EMBL/GenBank/DDBJ databases">
        <authorList>
            <person name="Alioto T."/>
            <person name="Alioto T."/>
            <person name="Gomez Garrido J."/>
        </authorList>
    </citation>
    <scope>NUCLEOTIDE SEQUENCE</scope>
</reference>
<name>A0A8D9AYE8_9HEMI</name>
<evidence type="ECO:0000256" key="1">
    <source>
        <dbReference type="SAM" id="SignalP"/>
    </source>
</evidence>